<proteinExistence type="predicted"/>
<dbReference type="OrthoDB" id="5383110at2"/>
<organism evidence="2 3">
    <name type="scientific">Sphingobium terrigena</name>
    <dbReference type="NCBI Taxonomy" id="2304063"/>
    <lineage>
        <taxon>Bacteria</taxon>
        <taxon>Pseudomonadati</taxon>
        <taxon>Pseudomonadota</taxon>
        <taxon>Alphaproteobacteria</taxon>
        <taxon>Sphingomonadales</taxon>
        <taxon>Sphingomonadaceae</taxon>
        <taxon>Sphingobium</taxon>
    </lineage>
</organism>
<evidence type="ECO:0000313" key="2">
    <source>
        <dbReference type="EMBL" id="RJG57914.1"/>
    </source>
</evidence>
<dbReference type="RefSeq" id="WP_119743635.1">
    <property type="nucleotide sequence ID" value="NZ_QVRA01000001.1"/>
</dbReference>
<gene>
    <name evidence="2" type="ORF">D0Z70_01520</name>
</gene>
<dbReference type="InterPro" id="IPR032710">
    <property type="entry name" value="NTF2-like_dom_sf"/>
</dbReference>
<protein>
    <submittedName>
        <fullName evidence="2">Nuclear transport factor 2 family protein</fullName>
    </submittedName>
</protein>
<dbReference type="EMBL" id="QVRA01000001">
    <property type="protein sequence ID" value="RJG57914.1"/>
    <property type="molecule type" value="Genomic_DNA"/>
</dbReference>
<dbReference type="Gene3D" id="3.10.450.50">
    <property type="match status" value="1"/>
</dbReference>
<dbReference type="Pfam" id="PF14534">
    <property type="entry name" value="DUF4440"/>
    <property type="match status" value="1"/>
</dbReference>
<accession>A0A418YYF3</accession>
<comment type="caution">
    <text evidence="2">The sequence shown here is derived from an EMBL/GenBank/DDBJ whole genome shotgun (WGS) entry which is preliminary data.</text>
</comment>
<dbReference type="Proteomes" id="UP000283469">
    <property type="component" value="Unassembled WGS sequence"/>
</dbReference>
<keyword evidence="3" id="KW-1185">Reference proteome</keyword>
<name>A0A418YYF3_9SPHN</name>
<evidence type="ECO:0000259" key="1">
    <source>
        <dbReference type="Pfam" id="PF14534"/>
    </source>
</evidence>
<dbReference type="InterPro" id="IPR027843">
    <property type="entry name" value="DUF4440"/>
</dbReference>
<evidence type="ECO:0000313" key="3">
    <source>
        <dbReference type="Proteomes" id="UP000283469"/>
    </source>
</evidence>
<dbReference type="AlphaFoldDB" id="A0A418YYF3"/>
<dbReference type="SUPFAM" id="SSF54427">
    <property type="entry name" value="NTF2-like"/>
    <property type="match status" value="1"/>
</dbReference>
<sequence>MRRNTLNKKDQPLTQNRIERVLANEDRRFAAMAASDLDELANMLADDLHYTHANGMVEDKAEFIRKIASGERRYQAVRLLDRTVSAQPGFVAIFGQVDVEVMRASGLLTNRLDYTAIYRDDDAILFAWSAVFALRIEH</sequence>
<reference evidence="2 3" key="1">
    <citation type="submission" date="2018-08" db="EMBL/GenBank/DDBJ databases">
        <title>Sphingobium sp. EO9.</title>
        <authorList>
            <person name="Park Y."/>
            <person name="Kim K.H."/>
            <person name="Jeon C.O."/>
        </authorList>
    </citation>
    <scope>NUCLEOTIDE SEQUENCE [LARGE SCALE GENOMIC DNA]</scope>
    <source>
        <strain evidence="2 3">EO9</strain>
    </source>
</reference>
<feature type="domain" description="DUF4440" evidence="1">
    <location>
        <begin position="21"/>
        <end position="121"/>
    </location>
</feature>